<dbReference type="Pfam" id="PF07494">
    <property type="entry name" value="Reg_prop"/>
    <property type="match status" value="2"/>
</dbReference>
<organism evidence="9 10">
    <name type="scientific">Luteimonas salinilitoris</name>
    <dbReference type="NCBI Taxonomy" id="3237697"/>
    <lineage>
        <taxon>Bacteria</taxon>
        <taxon>Pseudomonadati</taxon>
        <taxon>Pseudomonadota</taxon>
        <taxon>Gammaproteobacteria</taxon>
        <taxon>Lysobacterales</taxon>
        <taxon>Lysobacteraceae</taxon>
        <taxon>Luteimonas</taxon>
    </lineage>
</organism>
<dbReference type="Pfam" id="PF07495">
    <property type="entry name" value="Y_Y_Y"/>
    <property type="match status" value="1"/>
</dbReference>
<dbReference type="InterPro" id="IPR003594">
    <property type="entry name" value="HATPase_dom"/>
</dbReference>
<dbReference type="SUPFAM" id="SSF47384">
    <property type="entry name" value="Homodimeric domain of signal transducing histidine kinase"/>
    <property type="match status" value="1"/>
</dbReference>
<feature type="domain" description="Response regulatory" evidence="8">
    <location>
        <begin position="1141"/>
        <end position="1256"/>
    </location>
</feature>
<dbReference type="EC" id="2.7.13.3" evidence="2"/>
<comment type="catalytic activity">
    <reaction evidence="1">
        <text>ATP + protein L-histidine = ADP + protein N-phospho-L-histidine.</text>
        <dbReference type="EC" id="2.7.13.3"/>
    </reaction>
</comment>
<evidence type="ECO:0000259" key="6">
    <source>
        <dbReference type="PROSITE" id="PS01124"/>
    </source>
</evidence>
<evidence type="ECO:0000256" key="4">
    <source>
        <dbReference type="PROSITE-ProRule" id="PRU00169"/>
    </source>
</evidence>
<comment type="caution">
    <text evidence="9">The sequence shown here is derived from an EMBL/GenBank/DDBJ whole genome shotgun (WGS) entry which is preliminary data.</text>
</comment>
<evidence type="ECO:0000259" key="8">
    <source>
        <dbReference type="PROSITE" id="PS50110"/>
    </source>
</evidence>
<dbReference type="InterPro" id="IPR003661">
    <property type="entry name" value="HisK_dim/P_dom"/>
</dbReference>
<dbReference type="InterPro" id="IPR011006">
    <property type="entry name" value="CheY-like_superfamily"/>
</dbReference>
<dbReference type="PROSITE" id="PS01124">
    <property type="entry name" value="HTH_ARAC_FAMILY_2"/>
    <property type="match status" value="1"/>
</dbReference>
<dbReference type="InterPro" id="IPR036097">
    <property type="entry name" value="HisK_dim/P_sf"/>
</dbReference>
<dbReference type="InterPro" id="IPR011123">
    <property type="entry name" value="Y_Y_Y"/>
</dbReference>
<dbReference type="InterPro" id="IPR013783">
    <property type="entry name" value="Ig-like_fold"/>
</dbReference>
<feature type="chain" id="PRO_5046357932" description="histidine kinase" evidence="5">
    <location>
        <begin position="41"/>
        <end position="1371"/>
    </location>
</feature>
<keyword evidence="3 4" id="KW-0597">Phosphoprotein</keyword>
<dbReference type="CDD" id="cd00075">
    <property type="entry name" value="HATPase"/>
    <property type="match status" value="1"/>
</dbReference>
<keyword evidence="9" id="KW-0547">Nucleotide-binding</keyword>
<dbReference type="InterPro" id="IPR005467">
    <property type="entry name" value="His_kinase_dom"/>
</dbReference>
<evidence type="ECO:0000259" key="7">
    <source>
        <dbReference type="PROSITE" id="PS50109"/>
    </source>
</evidence>
<reference evidence="9 10" key="1">
    <citation type="submission" date="2024-07" db="EMBL/GenBank/DDBJ databases">
        <title>Luteimonas salilacus sp. nov., isolated from the shore soil of Salt Lake in Tibet of China.</title>
        <authorList>
            <person name="Zhang X."/>
            <person name="Li A."/>
        </authorList>
    </citation>
    <scope>NUCLEOTIDE SEQUENCE [LARGE SCALE GENOMIC DNA]</scope>
    <source>
        <strain evidence="9 10">B3-2-R+30</strain>
    </source>
</reference>
<keyword evidence="9" id="KW-0067">ATP-binding</keyword>
<dbReference type="Gene3D" id="1.10.10.60">
    <property type="entry name" value="Homeodomain-like"/>
    <property type="match status" value="1"/>
</dbReference>
<dbReference type="SMART" id="SM00342">
    <property type="entry name" value="HTH_ARAC"/>
    <property type="match status" value="1"/>
</dbReference>
<dbReference type="InterPro" id="IPR015943">
    <property type="entry name" value="WD40/YVTN_repeat-like_dom_sf"/>
</dbReference>
<feature type="signal peptide" evidence="5">
    <location>
        <begin position="1"/>
        <end position="40"/>
    </location>
</feature>
<dbReference type="PANTHER" id="PTHR43547">
    <property type="entry name" value="TWO-COMPONENT HISTIDINE KINASE"/>
    <property type="match status" value="1"/>
</dbReference>
<feature type="domain" description="HTH araC/xylS-type" evidence="6">
    <location>
        <begin position="1276"/>
        <end position="1371"/>
    </location>
</feature>
<dbReference type="InterPro" id="IPR001789">
    <property type="entry name" value="Sig_transdc_resp-reg_receiver"/>
</dbReference>
<protein>
    <recommendedName>
        <fullName evidence="2">histidine kinase</fullName>
        <ecNumber evidence="2">2.7.13.3</ecNumber>
    </recommendedName>
</protein>
<dbReference type="InterPro" id="IPR004358">
    <property type="entry name" value="Sig_transdc_His_kin-like_C"/>
</dbReference>
<dbReference type="Pfam" id="PF12833">
    <property type="entry name" value="HTH_18"/>
    <property type="match status" value="1"/>
</dbReference>
<evidence type="ECO:0000256" key="5">
    <source>
        <dbReference type="SAM" id="SignalP"/>
    </source>
</evidence>
<dbReference type="Pfam" id="PF00512">
    <property type="entry name" value="HisKA"/>
    <property type="match status" value="1"/>
</dbReference>
<dbReference type="Gene3D" id="2.60.40.10">
    <property type="entry name" value="Immunoglobulins"/>
    <property type="match status" value="1"/>
</dbReference>
<dbReference type="PROSITE" id="PS50109">
    <property type="entry name" value="HIS_KIN"/>
    <property type="match status" value="1"/>
</dbReference>
<accession>A0ABV4HPF0</accession>
<feature type="domain" description="Histidine kinase" evidence="7">
    <location>
        <begin position="890"/>
        <end position="1110"/>
    </location>
</feature>
<dbReference type="SUPFAM" id="SSF63829">
    <property type="entry name" value="Calcium-dependent phosphotriesterase"/>
    <property type="match status" value="2"/>
</dbReference>
<feature type="modified residue" description="4-aspartylphosphate" evidence="4">
    <location>
        <position position="1189"/>
    </location>
</feature>
<evidence type="ECO:0000256" key="3">
    <source>
        <dbReference type="ARBA" id="ARBA00022553"/>
    </source>
</evidence>
<evidence type="ECO:0000313" key="9">
    <source>
        <dbReference type="EMBL" id="MEZ0474607.1"/>
    </source>
</evidence>
<sequence length="1371" mass="149736">MNNGCTLCWGMKLVRIYDLAMKAVARTGVLVALAVTPSHAAHATEQLVVRHYQSADGLPVSSATSGHVDSNGFLWLATHDGLVRFDGKAFKVYNTFNSPAIRNNRIVDIYRGKTGRSYALTADGDLLHLDVGGVRRIGLGTGAPASIVRAVYEEPFCVTTAQGLFCEEENGDFSLRLPFETGLEAAAAFPVAEDQFWLLIPDKGIVLQTGRERRLLFDDAHAYTTPVLLPKAKVGRDGRLTVTWKGGLLQIERDGESRWVMSNAEEPIHVVQLRQDRDGTLWVGTDRGIYHVDHQVLRLFRGLNDERDPVPSQSWRAPDGALWECLGGRLFREGVLVLDSDGMVNDVSFDAAGTAWVSTLRDGVYALSRPRVETFGVADGLFADNVYTVARDTKGTMWLGSLNGPVQAVGAGGDIRRYGLESGLPGLNPWAVTVAPDDAIYVGTYSPGLFRKEEGGNRFEKVRLPGPLSRARILALSFDRAGRFWLGTTKGVWRREGASWRRVWPENEDVGVHAILHDVDGGVWFGAVSGLWRRRNGVVEAVAADVIEGVAVRGLLQDRGGAIWASTEGYGLVRINTSASADMTVARLGRAEGLPSDSPHSVLEDDDGNLWVNSNQGVFRVAKENLQDWISGSAPTITPLILGLSDGVTELEGNGGLQPAAAFDVQGRMWFPYQRGVIRIDPDRFSWTRKAPVPVIDGLEAGGTTFAAGTVSLPVGTRSVSIHYSASDLHDGRAVRFRYRIFPDDGRWVDVGGQRAVSLASMPPGDYLFELIAANGDGAWSTAPATLAFTVPARWYETAYFRLSIAACLVGLIFLMAQQRVRGARRRAEDLGRQVEARTRELRIGKRQVEDALMKLSESHRVIEEKNLRLADQASRLEKINNFRARLFADVSHELRTPLMLASMPLKEIGRKALNLPQADHRRLALSISQMDRLTLLVQQMLCLAQAEAGQLKLSITSFDVCQLLKEIVDGFRVLNEKSALRYEIHDDAVFLPIFADRDRLTTVLDNLLDNASQYAPPGSVVDARLSVDAAAEMVRIVVSDSGPGFSPALAKNLFRRFFKGEASPRAGRDGLGIGLATARELVELHGGEIGASSRPGEGASFWITLPLGSAHVSLDELDPGPTQVAVPMRAANGGSARARKVLIVEDHSELANYLGHRLGEYCPVQVVADAEQALGWLAQEAFGMVVADVVLPGMSGIALCRDIKADQRLADLPVLLMSARAESARSEEGLNAGAEAYLVKPFSFEALLNAISRAWPDASLYFRSDDRIVSEAGMSPLLSPALNALSDPDFSVGSWARQSYLSERQLRRRVIELTGQSPVAWLREQRLLRVRKLISDGTCRALSEAGAKVGLDNPGYLYRIYRARFGVAED</sequence>
<dbReference type="InterPro" id="IPR036890">
    <property type="entry name" value="HATPase_C_sf"/>
</dbReference>
<evidence type="ECO:0000256" key="2">
    <source>
        <dbReference type="ARBA" id="ARBA00012438"/>
    </source>
</evidence>
<dbReference type="SMART" id="SM00387">
    <property type="entry name" value="HATPase_c"/>
    <property type="match status" value="1"/>
</dbReference>
<dbReference type="Proteomes" id="UP001566331">
    <property type="component" value="Unassembled WGS sequence"/>
</dbReference>
<dbReference type="SUPFAM" id="SSF52172">
    <property type="entry name" value="CheY-like"/>
    <property type="match status" value="1"/>
</dbReference>
<dbReference type="Pfam" id="PF02518">
    <property type="entry name" value="HATPase_c"/>
    <property type="match status" value="1"/>
</dbReference>
<dbReference type="Gene3D" id="3.30.565.10">
    <property type="entry name" value="Histidine kinase-like ATPase, C-terminal domain"/>
    <property type="match status" value="1"/>
</dbReference>
<name>A0ABV4HPF0_9GAMM</name>
<dbReference type="CDD" id="cd17574">
    <property type="entry name" value="REC_OmpR"/>
    <property type="match status" value="1"/>
</dbReference>
<dbReference type="Gene3D" id="2.130.10.10">
    <property type="entry name" value="YVTN repeat-like/Quinoprotein amine dehydrogenase"/>
    <property type="match status" value="3"/>
</dbReference>
<dbReference type="GO" id="GO:0005524">
    <property type="term" value="F:ATP binding"/>
    <property type="evidence" value="ECO:0007669"/>
    <property type="project" value="UniProtKB-KW"/>
</dbReference>
<dbReference type="Gene3D" id="1.10.287.130">
    <property type="match status" value="1"/>
</dbReference>
<dbReference type="Gene3D" id="3.40.50.2300">
    <property type="match status" value="1"/>
</dbReference>
<evidence type="ECO:0000313" key="10">
    <source>
        <dbReference type="Proteomes" id="UP001566331"/>
    </source>
</evidence>
<keyword evidence="10" id="KW-1185">Reference proteome</keyword>
<dbReference type="SUPFAM" id="SSF55874">
    <property type="entry name" value="ATPase domain of HSP90 chaperone/DNA topoisomerase II/histidine kinase"/>
    <property type="match status" value="1"/>
</dbReference>
<dbReference type="Pfam" id="PF00072">
    <property type="entry name" value="Response_reg"/>
    <property type="match status" value="1"/>
</dbReference>
<dbReference type="EMBL" id="JBFWIC010000008">
    <property type="protein sequence ID" value="MEZ0474607.1"/>
    <property type="molecule type" value="Genomic_DNA"/>
</dbReference>
<gene>
    <name evidence="9" type="ORF">AB6713_08240</name>
</gene>
<dbReference type="PANTHER" id="PTHR43547:SF2">
    <property type="entry name" value="HYBRID SIGNAL TRANSDUCTION HISTIDINE KINASE C"/>
    <property type="match status" value="1"/>
</dbReference>
<dbReference type="PROSITE" id="PS50110">
    <property type="entry name" value="RESPONSE_REGULATORY"/>
    <property type="match status" value="1"/>
</dbReference>
<evidence type="ECO:0000256" key="1">
    <source>
        <dbReference type="ARBA" id="ARBA00000085"/>
    </source>
</evidence>
<dbReference type="InterPro" id="IPR018060">
    <property type="entry name" value="HTH_AraC"/>
</dbReference>
<dbReference type="SMART" id="SM00448">
    <property type="entry name" value="REC"/>
    <property type="match status" value="1"/>
</dbReference>
<keyword evidence="5" id="KW-0732">Signal</keyword>
<dbReference type="SMART" id="SM00388">
    <property type="entry name" value="HisKA"/>
    <property type="match status" value="1"/>
</dbReference>
<dbReference type="PRINTS" id="PR00344">
    <property type="entry name" value="BCTRLSENSOR"/>
</dbReference>
<dbReference type="InterPro" id="IPR011110">
    <property type="entry name" value="Reg_prop"/>
</dbReference>
<proteinExistence type="predicted"/>
<dbReference type="CDD" id="cd00082">
    <property type="entry name" value="HisKA"/>
    <property type="match status" value="1"/>
</dbReference>
<dbReference type="RefSeq" id="WP_370563928.1">
    <property type="nucleotide sequence ID" value="NZ_JBFWIB010000005.1"/>
</dbReference>